<proteinExistence type="predicted"/>
<dbReference type="Pfam" id="PF13561">
    <property type="entry name" value="adh_short_C2"/>
    <property type="match status" value="1"/>
</dbReference>
<dbReference type="InParanoid" id="A0A0C3FDV1"/>
<keyword evidence="2" id="KW-1185">Reference proteome</keyword>
<protein>
    <submittedName>
        <fullName evidence="1">Uncharacterized protein</fullName>
    </submittedName>
</protein>
<dbReference type="Proteomes" id="UP000054166">
    <property type="component" value="Unassembled WGS sequence"/>
</dbReference>
<name>A0A0C3FDV1_PILCF</name>
<evidence type="ECO:0000313" key="2">
    <source>
        <dbReference type="Proteomes" id="UP000054166"/>
    </source>
</evidence>
<dbReference type="STRING" id="765440.A0A0C3FDV1"/>
<dbReference type="Gene3D" id="3.40.50.720">
    <property type="entry name" value="NAD(P)-binding Rossmann-like Domain"/>
    <property type="match status" value="1"/>
</dbReference>
<dbReference type="EMBL" id="KN833019">
    <property type="protein sequence ID" value="KIM78029.1"/>
    <property type="molecule type" value="Genomic_DNA"/>
</dbReference>
<dbReference type="InterPro" id="IPR002347">
    <property type="entry name" value="SDR_fam"/>
</dbReference>
<dbReference type="AlphaFoldDB" id="A0A0C3FDV1"/>
<sequence>MMLTLEYIGVDLYLNDFDNLFAVTVRGTSFCYKYAGLQMVSQGRGGRIIGASSLAGKKGTGLWVLCNEVHCPRLNAERGSSSELGKHGITVNAYASGAFDTPLQKQPDLCGNK</sequence>
<dbReference type="InterPro" id="IPR036291">
    <property type="entry name" value="NAD(P)-bd_dom_sf"/>
</dbReference>
<reference evidence="2" key="2">
    <citation type="submission" date="2015-01" db="EMBL/GenBank/DDBJ databases">
        <title>Evolutionary Origins and Diversification of the Mycorrhizal Mutualists.</title>
        <authorList>
            <consortium name="DOE Joint Genome Institute"/>
            <consortium name="Mycorrhizal Genomics Consortium"/>
            <person name="Kohler A."/>
            <person name="Kuo A."/>
            <person name="Nagy L.G."/>
            <person name="Floudas D."/>
            <person name="Copeland A."/>
            <person name="Barry K.W."/>
            <person name="Cichocki N."/>
            <person name="Veneault-Fourrey C."/>
            <person name="LaButti K."/>
            <person name="Lindquist E.A."/>
            <person name="Lipzen A."/>
            <person name="Lundell T."/>
            <person name="Morin E."/>
            <person name="Murat C."/>
            <person name="Riley R."/>
            <person name="Ohm R."/>
            <person name="Sun H."/>
            <person name="Tunlid A."/>
            <person name="Henrissat B."/>
            <person name="Grigoriev I.V."/>
            <person name="Hibbett D.S."/>
            <person name="Martin F."/>
        </authorList>
    </citation>
    <scope>NUCLEOTIDE SEQUENCE [LARGE SCALE GENOMIC DNA]</scope>
    <source>
        <strain evidence="2">F 1598</strain>
    </source>
</reference>
<dbReference type="SUPFAM" id="SSF51735">
    <property type="entry name" value="NAD(P)-binding Rossmann-fold domains"/>
    <property type="match status" value="1"/>
</dbReference>
<reference evidence="1 2" key="1">
    <citation type="submission" date="2014-04" db="EMBL/GenBank/DDBJ databases">
        <authorList>
            <consortium name="DOE Joint Genome Institute"/>
            <person name="Kuo A."/>
            <person name="Tarkka M."/>
            <person name="Buscot F."/>
            <person name="Kohler A."/>
            <person name="Nagy L.G."/>
            <person name="Floudas D."/>
            <person name="Copeland A."/>
            <person name="Barry K.W."/>
            <person name="Cichocki N."/>
            <person name="Veneault-Fourrey C."/>
            <person name="LaButti K."/>
            <person name="Lindquist E.A."/>
            <person name="Lipzen A."/>
            <person name="Lundell T."/>
            <person name="Morin E."/>
            <person name="Murat C."/>
            <person name="Sun H."/>
            <person name="Tunlid A."/>
            <person name="Henrissat B."/>
            <person name="Grigoriev I.V."/>
            <person name="Hibbett D.S."/>
            <person name="Martin F."/>
            <person name="Nordberg H.P."/>
            <person name="Cantor M.N."/>
            <person name="Hua S.X."/>
        </authorList>
    </citation>
    <scope>NUCLEOTIDE SEQUENCE [LARGE SCALE GENOMIC DNA]</scope>
    <source>
        <strain evidence="1 2">F 1598</strain>
    </source>
</reference>
<dbReference type="HOGENOM" id="CLU_2134475_0_0_1"/>
<evidence type="ECO:0000313" key="1">
    <source>
        <dbReference type="EMBL" id="KIM78029.1"/>
    </source>
</evidence>
<accession>A0A0C3FDV1</accession>
<dbReference type="PRINTS" id="PR00081">
    <property type="entry name" value="GDHRDH"/>
</dbReference>
<organism evidence="1 2">
    <name type="scientific">Piloderma croceum (strain F 1598)</name>
    <dbReference type="NCBI Taxonomy" id="765440"/>
    <lineage>
        <taxon>Eukaryota</taxon>
        <taxon>Fungi</taxon>
        <taxon>Dikarya</taxon>
        <taxon>Basidiomycota</taxon>
        <taxon>Agaricomycotina</taxon>
        <taxon>Agaricomycetes</taxon>
        <taxon>Agaricomycetidae</taxon>
        <taxon>Atheliales</taxon>
        <taxon>Atheliaceae</taxon>
        <taxon>Piloderma</taxon>
    </lineage>
</organism>
<dbReference type="OrthoDB" id="3009253at2759"/>
<gene>
    <name evidence="1" type="ORF">PILCRDRAFT_824745</name>
</gene>